<dbReference type="Gene3D" id="2.40.380.10">
    <property type="entry name" value="FomD-like"/>
    <property type="match status" value="1"/>
</dbReference>
<evidence type="ECO:0000259" key="1">
    <source>
        <dbReference type="Pfam" id="PF04167"/>
    </source>
</evidence>
<dbReference type="InterPro" id="IPR035930">
    <property type="entry name" value="FomD-like_sf"/>
</dbReference>
<dbReference type="Pfam" id="PF04167">
    <property type="entry name" value="DUF402"/>
    <property type="match status" value="1"/>
</dbReference>
<dbReference type="EMBL" id="JAVALS010000001">
    <property type="protein sequence ID" value="MDP5225874.1"/>
    <property type="molecule type" value="Genomic_DNA"/>
</dbReference>
<reference evidence="2 3" key="1">
    <citation type="submission" date="2023-08" db="EMBL/GenBank/DDBJ databases">
        <title>Arthrobacter horti sp. nov., isolated from forest soil.</title>
        <authorList>
            <person name="Park M."/>
        </authorList>
    </citation>
    <scope>NUCLEOTIDE SEQUENCE [LARGE SCALE GENOMIC DNA]</scope>
    <source>
        <strain evidence="2 3">YJM1</strain>
    </source>
</reference>
<accession>A0ABT9IL38</accession>
<evidence type="ECO:0000313" key="3">
    <source>
        <dbReference type="Proteomes" id="UP001232725"/>
    </source>
</evidence>
<feature type="domain" description="DUF402" evidence="1">
    <location>
        <begin position="42"/>
        <end position="153"/>
    </location>
</feature>
<protein>
    <submittedName>
        <fullName evidence="2">DUF402 domain-containing protein</fullName>
    </submittedName>
</protein>
<sequence length="190" mass="21370">MIVARNRKWDGTAHWVVPGAYLGEDEFGWWVYQAAGAFCSRPGAAFHTRSHNALLIPREGDWVATFYDDTHPGDVRLYVDMAVGHEFRRIRPAVTEFHMVDMDLDVILLADGTAYVDDEDEFAERRVSMHYPAWLVEATEGACRRVLTAVQAEQTPFTGVAERWLARGLAATAAGVWSDEWIPDRGGNDD</sequence>
<keyword evidence="3" id="KW-1185">Reference proteome</keyword>
<name>A0ABT9IL38_9MICC</name>
<evidence type="ECO:0000313" key="2">
    <source>
        <dbReference type="EMBL" id="MDP5225874.1"/>
    </source>
</evidence>
<comment type="caution">
    <text evidence="2">The sequence shown here is derived from an EMBL/GenBank/DDBJ whole genome shotgun (WGS) entry which is preliminary data.</text>
</comment>
<dbReference type="InterPro" id="IPR007295">
    <property type="entry name" value="DUF402"/>
</dbReference>
<proteinExistence type="predicted"/>
<organism evidence="2 3">
    <name type="scientific">Arthrobacter horti</name>
    <dbReference type="NCBI Taxonomy" id="3068273"/>
    <lineage>
        <taxon>Bacteria</taxon>
        <taxon>Bacillati</taxon>
        <taxon>Actinomycetota</taxon>
        <taxon>Actinomycetes</taxon>
        <taxon>Micrococcales</taxon>
        <taxon>Micrococcaceae</taxon>
        <taxon>Arthrobacter</taxon>
    </lineage>
</organism>
<dbReference type="SUPFAM" id="SSF159234">
    <property type="entry name" value="FomD-like"/>
    <property type="match status" value="1"/>
</dbReference>
<gene>
    <name evidence="2" type="ORF">Q9R02_01720</name>
</gene>
<dbReference type="Proteomes" id="UP001232725">
    <property type="component" value="Unassembled WGS sequence"/>
</dbReference>